<dbReference type="InterPro" id="IPR017452">
    <property type="entry name" value="GPCR_Rhodpsn_7TM"/>
</dbReference>
<dbReference type="PROSITE" id="PS50262">
    <property type="entry name" value="G_PROTEIN_RECEP_F1_2"/>
    <property type="match status" value="1"/>
</dbReference>
<keyword evidence="4 5" id="KW-0472">Membrane</keyword>
<dbReference type="Gene3D" id="1.20.1070.10">
    <property type="entry name" value="Rhodopsin 7-helix transmembrane proteins"/>
    <property type="match status" value="1"/>
</dbReference>
<evidence type="ECO:0000256" key="3">
    <source>
        <dbReference type="ARBA" id="ARBA00022989"/>
    </source>
</evidence>
<organism evidence="8 9">
    <name type="scientific">Toxocara canis</name>
    <name type="common">Canine roundworm</name>
    <dbReference type="NCBI Taxonomy" id="6265"/>
    <lineage>
        <taxon>Eukaryota</taxon>
        <taxon>Metazoa</taxon>
        <taxon>Ecdysozoa</taxon>
        <taxon>Nematoda</taxon>
        <taxon>Chromadorea</taxon>
        <taxon>Rhabditida</taxon>
        <taxon>Spirurina</taxon>
        <taxon>Ascaridomorpha</taxon>
        <taxon>Ascaridoidea</taxon>
        <taxon>Toxocaridae</taxon>
        <taxon>Toxocara</taxon>
    </lineage>
</organism>
<dbReference type="SUPFAM" id="SSF81321">
    <property type="entry name" value="Family A G protein-coupled receptor-like"/>
    <property type="match status" value="1"/>
</dbReference>
<feature type="transmembrane region" description="Helical" evidence="5">
    <location>
        <begin position="12"/>
        <end position="33"/>
    </location>
</feature>
<proteinExistence type="predicted"/>
<dbReference type="AlphaFoldDB" id="A0A183UI28"/>
<dbReference type="Proteomes" id="UP000050794">
    <property type="component" value="Unassembled WGS sequence"/>
</dbReference>
<keyword evidence="2 5" id="KW-0812">Transmembrane</keyword>
<feature type="domain" description="G-protein coupled receptors family 1 profile" evidence="6">
    <location>
        <begin position="1"/>
        <end position="233"/>
    </location>
</feature>
<evidence type="ECO:0000256" key="4">
    <source>
        <dbReference type="ARBA" id="ARBA00023136"/>
    </source>
</evidence>
<evidence type="ECO:0000313" key="7">
    <source>
        <dbReference type="EMBL" id="VDM39469.1"/>
    </source>
</evidence>
<feature type="transmembrane region" description="Helical" evidence="5">
    <location>
        <begin position="165"/>
        <end position="190"/>
    </location>
</feature>
<reference evidence="9" key="1">
    <citation type="submission" date="2016-06" db="UniProtKB">
        <authorList>
            <consortium name="WormBaseParasite"/>
        </authorList>
    </citation>
    <scope>IDENTIFICATION</scope>
</reference>
<evidence type="ECO:0000256" key="5">
    <source>
        <dbReference type="SAM" id="Phobius"/>
    </source>
</evidence>
<keyword evidence="3 5" id="KW-1133">Transmembrane helix</keyword>
<sequence length="268" mass="31187">MSFSDRGRGATVAVVLLVVLILRVPAFFDYSIVYENRCPPFQDYMFVPYLTAYDDYIMYNFYVMTILQIFLPFVLLFVLNIVIILLTRRRLYQTAYGQHLVEMPRISLMLRKGECSFMSLLYEDIKDPSARASQDRKFLMLIARTEDKISESINKNRMGRNELKYATWTMVAIVFTYLICNSFSLFISVMENVFSDSPILVNADGSSTQFYTITADLISILVALNSLLRLVIYLLCNPQFRLRLTRKFLPSRFDLSLRMSSHYATLII</sequence>
<feature type="transmembrane region" description="Helical" evidence="5">
    <location>
        <begin position="61"/>
        <end position="86"/>
    </location>
</feature>
<comment type="subcellular location">
    <subcellularLocation>
        <location evidence="1">Membrane</location>
    </subcellularLocation>
</comment>
<dbReference type="PANTHER" id="PTHR46709">
    <property type="entry name" value="PROTEIN CBG23488-RELATED"/>
    <property type="match status" value="1"/>
</dbReference>
<evidence type="ECO:0000313" key="8">
    <source>
        <dbReference type="Proteomes" id="UP000050794"/>
    </source>
</evidence>
<protein>
    <submittedName>
        <fullName evidence="9">G_PROTEIN_RECEP_F1_2 domain-containing protein</fullName>
    </submittedName>
</protein>
<evidence type="ECO:0000256" key="2">
    <source>
        <dbReference type="ARBA" id="ARBA00022692"/>
    </source>
</evidence>
<dbReference type="WBParaSite" id="TCNE_0000814801-mRNA-1">
    <property type="protein sequence ID" value="TCNE_0000814801-mRNA-1"/>
    <property type="gene ID" value="TCNE_0000814801"/>
</dbReference>
<gene>
    <name evidence="7" type="ORF">TCNE_LOCUS8148</name>
</gene>
<evidence type="ECO:0000256" key="1">
    <source>
        <dbReference type="ARBA" id="ARBA00004370"/>
    </source>
</evidence>
<accession>A0A183UI28</accession>
<reference evidence="7 8" key="2">
    <citation type="submission" date="2018-11" db="EMBL/GenBank/DDBJ databases">
        <authorList>
            <consortium name="Pathogen Informatics"/>
        </authorList>
    </citation>
    <scope>NUCLEOTIDE SEQUENCE [LARGE SCALE GENOMIC DNA]</scope>
</reference>
<dbReference type="PANTHER" id="PTHR46709:SF9">
    <property type="entry name" value="G-PROTEIN COUPLED RECEPTORS FAMILY 1 PROFILE DOMAIN-CONTAINING PROTEIN"/>
    <property type="match status" value="1"/>
</dbReference>
<feature type="transmembrane region" description="Helical" evidence="5">
    <location>
        <begin position="210"/>
        <end position="236"/>
    </location>
</feature>
<evidence type="ECO:0000313" key="9">
    <source>
        <dbReference type="WBParaSite" id="TCNE_0000814801-mRNA-1"/>
    </source>
</evidence>
<keyword evidence="8" id="KW-1185">Reference proteome</keyword>
<dbReference type="EMBL" id="UYWY01019835">
    <property type="protein sequence ID" value="VDM39469.1"/>
    <property type="molecule type" value="Genomic_DNA"/>
</dbReference>
<dbReference type="GO" id="GO:0016020">
    <property type="term" value="C:membrane"/>
    <property type="evidence" value="ECO:0007669"/>
    <property type="project" value="UniProtKB-SubCell"/>
</dbReference>
<evidence type="ECO:0000259" key="6">
    <source>
        <dbReference type="PROSITE" id="PS50262"/>
    </source>
</evidence>
<name>A0A183UI28_TOXCA</name>